<organism evidence="1">
    <name type="scientific">Anguilla anguilla</name>
    <name type="common">European freshwater eel</name>
    <name type="synonym">Muraena anguilla</name>
    <dbReference type="NCBI Taxonomy" id="7936"/>
    <lineage>
        <taxon>Eukaryota</taxon>
        <taxon>Metazoa</taxon>
        <taxon>Chordata</taxon>
        <taxon>Craniata</taxon>
        <taxon>Vertebrata</taxon>
        <taxon>Euteleostomi</taxon>
        <taxon>Actinopterygii</taxon>
        <taxon>Neopterygii</taxon>
        <taxon>Teleostei</taxon>
        <taxon>Anguilliformes</taxon>
        <taxon>Anguillidae</taxon>
        <taxon>Anguilla</taxon>
    </lineage>
</organism>
<protein>
    <submittedName>
        <fullName evidence="1">Uncharacterized protein</fullName>
    </submittedName>
</protein>
<reference evidence="1" key="1">
    <citation type="submission" date="2014-11" db="EMBL/GenBank/DDBJ databases">
        <authorList>
            <person name="Amaro Gonzalez C."/>
        </authorList>
    </citation>
    <scope>NUCLEOTIDE SEQUENCE</scope>
</reference>
<dbReference type="EMBL" id="GBXM01103227">
    <property type="protein sequence ID" value="JAH05350.1"/>
    <property type="molecule type" value="Transcribed_RNA"/>
</dbReference>
<name>A0A0E9PMQ8_ANGAN</name>
<accession>A0A0E9PMQ8</accession>
<evidence type="ECO:0000313" key="1">
    <source>
        <dbReference type="EMBL" id="JAH05350.1"/>
    </source>
</evidence>
<proteinExistence type="predicted"/>
<reference evidence="1" key="2">
    <citation type="journal article" date="2015" name="Fish Shellfish Immunol.">
        <title>Early steps in the European eel (Anguilla anguilla)-Vibrio vulnificus interaction in the gills: Role of the RtxA13 toxin.</title>
        <authorList>
            <person name="Callol A."/>
            <person name="Pajuelo D."/>
            <person name="Ebbesson L."/>
            <person name="Teles M."/>
            <person name="MacKenzie S."/>
            <person name="Amaro C."/>
        </authorList>
    </citation>
    <scope>NUCLEOTIDE SEQUENCE</scope>
</reference>
<dbReference type="AlphaFoldDB" id="A0A0E9PMQ8"/>
<dbReference type="EMBL" id="GBXM01089142">
    <property type="protein sequence ID" value="JAH19435.1"/>
    <property type="molecule type" value="Transcribed_RNA"/>
</dbReference>
<sequence length="40" mass="4523">MQTEPTTAAEVCFLHFTDKNNANNLPKIAWVTVTVINSFR</sequence>